<organism evidence="1 2">
    <name type="scientific">Celeribacter persicus</name>
    <dbReference type="NCBI Taxonomy" id="1651082"/>
    <lineage>
        <taxon>Bacteria</taxon>
        <taxon>Pseudomonadati</taxon>
        <taxon>Pseudomonadota</taxon>
        <taxon>Alphaproteobacteria</taxon>
        <taxon>Rhodobacterales</taxon>
        <taxon>Roseobacteraceae</taxon>
        <taxon>Celeribacter</taxon>
    </lineage>
</organism>
<dbReference type="EMBL" id="QAOH01000003">
    <property type="protein sequence ID" value="PTQ74726.1"/>
    <property type="molecule type" value="Genomic_DNA"/>
</dbReference>
<evidence type="ECO:0000313" key="1">
    <source>
        <dbReference type="EMBL" id="PTQ74726.1"/>
    </source>
</evidence>
<dbReference type="RefSeq" id="WP_107815403.1">
    <property type="nucleotide sequence ID" value="NZ_QAOH01000003.1"/>
</dbReference>
<accession>A0A2T5HT61</accession>
<keyword evidence="1" id="KW-0808">Transferase</keyword>
<dbReference type="Pfam" id="PF13704">
    <property type="entry name" value="Glyco_tranf_2_4"/>
    <property type="match status" value="1"/>
</dbReference>
<evidence type="ECO:0000313" key="2">
    <source>
        <dbReference type="Proteomes" id="UP000244077"/>
    </source>
</evidence>
<reference evidence="1 2" key="1">
    <citation type="submission" date="2018-04" db="EMBL/GenBank/DDBJ databases">
        <title>Genomic Encyclopedia of Archaeal and Bacterial Type Strains, Phase II (KMG-II): from individual species to whole genera.</title>
        <authorList>
            <person name="Goeker M."/>
        </authorList>
    </citation>
    <scope>NUCLEOTIDE SEQUENCE [LARGE SCALE GENOMIC DNA]</scope>
    <source>
        <strain evidence="1 2">DSM 100434</strain>
    </source>
</reference>
<dbReference type="AlphaFoldDB" id="A0A2T5HT61"/>
<proteinExistence type="predicted"/>
<sequence>MRETWQVACILKEDLQVTLRFVAWYLDMGADRITLLFDDPNDPAIEILRDMPRVECLPCTEDFWKKEVGVRPQARFTRRQNAGITYIYRRTKQDWLLNVDADELLYIAKGMDAFLAEQPKDADYVRIGPVELLLSEGKAHLCLRAQMDRDALKTVYGEEAKYFARFRGGLVGHPEGKSVIRSGLDVRKLRQHWPAPREGEAFRERLVPAGEDAMLIHLLGEDEVVWKDKIAWRMDSWGFAPAIKEHIQAALETAERDAVLAEIYSAFFRADAEKLERLRDQGALIVIEDCLEVPARRMFAEAMR</sequence>
<dbReference type="GO" id="GO:0016740">
    <property type="term" value="F:transferase activity"/>
    <property type="evidence" value="ECO:0007669"/>
    <property type="project" value="UniProtKB-KW"/>
</dbReference>
<protein>
    <submittedName>
        <fullName evidence="1">Glycosyl transferase family 2</fullName>
    </submittedName>
</protein>
<gene>
    <name evidence="1" type="ORF">C8N42_10315</name>
</gene>
<dbReference type="OrthoDB" id="7203640at2"/>
<keyword evidence="2" id="KW-1185">Reference proteome</keyword>
<comment type="caution">
    <text evidence="1">The sequence shown here is derived from an EMBL/GenBank/DDBJ whole genome shotgun (WGS) entry which is preliminary data.</text>
</comment>
<dbReference type="Proteomes" id="UP000244077">
    <property type="component" value="Unassembled WGS sequence"/>
</dbReference>
<name>A0A2T5HT61_9RHOB</name>